<feature type="compositionally biased region" description="Polar residues" evidence="1">
    <location>
        <begin position="123"/>
        <end position="132"/>
    </location>
</feature>
<evidence type="ECO:0000313" key="2">
    <source>
        <dbReference type="EMBL" id="PWI64437.1"/>
    </source>
</evidence>
<feature type="compositionally biased region" description="Low complexity" evidence="1">
    <location>
        <begin position="84"/>
        <end position="93"/>
    </location>
</feature>
<organism evidence="2 3">
    <name type="scientific">Purpureocillium lilacinum</name>
    <name type="common">Paecilomyces lilacinus</name>
    <dbReference type="NCBI Taxonomy" id="33203"/>
    <lineage>
        <taxon>Eukaryota</taxon>
        <taxon>Fungi</taxon>
        <taxon>Dikarya</taxon>
        <taxon>Ascomycota</taxon>
        <taxon>Pezizomycotina</taxon>
        <taxon>Sordariomycetes</taxon>
        <taxon>Hypocreomycetidae</taxon>
        <taxon>Hypocreales</taxon>
        <taxon>Ophiocordycipitaceae</taxon>
        <taxon>Purpureocillium</taxon>
    </lineage>
</organism>
<evidence type="ECO:0000313" key="3">
    <source>
        <dbReference type="Proteomes" id="UP000245956"/>
    </source>
</evidence>
<feature type="region of interest" description="Disordered" evidence="1">
    <location>
        <begin position="64"/>
        <end position="132"/>
    </location>
</feature>
<accession>A0A2U3DQA2</accession>
<gene>
    <name evidence="2" type="ORF">PCL_10448</name>
</gene>
<name>A0A2U3DQA2_PURLI</name>
<feature type="compositionally biased region" description="Basic and acidic residues" evidence="1">
    <location>
        <begin position="103"/>
        <end position="114"/>
    </location>
</feature>
<feature type="compositionally biased region" description="Pro residues" evidence="1">
    <location>
        <begin position="23"/>
        <end position="32"/>
    </location>
</feature>
<proteinExistence type="predicted"/>
<comment type="caution">
    <text evidence="2">The sequence shown here is derived from an EMBL/GenBank/DDBJ whole genome shotgun (WGS) entry which is preliminary data.</text>
</comment>
<feature type="region of interest" description="Disordered" evidence="1">
    <location>
        <begin position="1"/>
        <end position="32"/>
    </location>
</feature>
<dbReference type="AlphaFoldDB" id="A0A2U3DQA2"/>
<sequence length="132" mass="13439">MRAAATGNRRPRAPTSRNCAHCPPRPPPPPLPAHCSACVNGASSCRSAVASHPSIHPSNLAFAAAAGSRTDSVDSDDDADNDAGDVVVLNGGAIPHTLSRSVTSHDLRETDRGEAPSPGGPHQQHSSGIGDQ</sequence>
<feature type="compositionally biased region" description="Acidic residues" evidence="1">
    <location>
        <begin position="73"/>
        <end position="83"/>
    </location>
</feature>
<dbReference type="Proteomes" id="UP000245956">
    <property type="component" value="Unassembled WGS sequence"/>
</dbReference>
<evidence type="ECO:0000256" key="1">
    <source>
        <dbReference type="SAM" id="MobiDB-lite"/>
    </source>
</evidence>
<dbReference type="EMBL" id="LCWV01000062">
    <property type="protein sequence ID" value="PWI64437.1"/>
    <property type="molecule type" value="Genomic_DNA"/>
</dbReference>
<protein>
    <submittedName>
        <fullName evidence="2">Uncharacterized protein</fullName>
    </submittedName>
</protein>
<reference evidence="2 3" key="1">
    <citation type="journal article" date="2016" name="Front. Microbiol.">
        <title>Genome and transcriptome sequences reveal the specific parasitism of the nematophagous Purpureocillium lilacinum 36-1.</title>
        <authorList>
            <person name="Xie J."/>
            <person name="Li S."/>
            <person name="Mo C."/>
            <person name="Xiao X."/>
            <person name="Peng D."/>
            <person name="Wang G."/>
            <person name="Xiao Y."/>
        </authorList>
    </citation>
    <scope>NUCLEOTIDE SEQUENCE [LARGE SCALE GENOMIC DNA]</scope>
    <source>
        <strain evidence="2 3">36-1</strain>
    </source>
</reference>